<keyword evidence="1" id="KW-0233">DNA recombination</keyword>
<dbReference type="PROSITE" id="PS51898">
    <property type="entry name" value="TYR_RECOMBINASE"/>
    <property type="match status" value="1"/>
</dbReference>
<organism evidence="3 4">
    <name type="scientific">Paenibacillus marchantiophytorum</name>
    <dbReference type="NCBI Taxonomy" id="1619310"/>
    <lineage>
        <taxon>Bacteria</taxon>
        <taxon>Bacillati</taxon>
        <taxon>Bacillota</taxon>
        <taxon>Bacilli</taxon>
        <taxon>Bacillales</taxon>
        <taxon>Paenibacillaceae</taxon>
        <taxon>Paenibacillus</taxon>
    </lineage>
</organism>
<feature type="domain" description="Tyr recombinase" evidence="2">
    <location>
        <begin position="15"/>
        <end position="82"/>
    </location>
</feature>
<evidence type="ECO:0000256" key="1">
    <source>
        <dbReference type="ARBA" id="ARBA00023172"/>
    </source>
</evidence>
<evidence type="ECO:0000313" key="4">
    <source>
        <dbReference type="Proteomes" id="UP000615455"/>
    </source>
</evidence>
<evidence type="ECO:0000313" key="3">
    <source>
        <dbReference type="EMBL" id="GGA07428.1"/>
    </source>
</evidence>
<keyword evidence="4" id="KW-1185">Reference proteome</keyword>
<gene>
    <name evidence="3" type="ORF">GCM10008018_61480</name>
</gene>
<dbReference type="InterPro" id="IPR013762">
    <property type="entry name" value="Integrase-like_cat_sf"/>
</dbReference>
<dbReference type="Proteomes" id="UP000615455">
    <property type="component" value="Unassembled WGS sequence"/>
</dbReference>
<comment type="caution">
    <text evidence="3">The sequence shown here is derived from an EMBL/GenBank/DDBJ whole genome shotgun (WGS) entry which is preliminary data.</text>
</comment>
<dbReference type="InterPro" id="IPR011010">
    <property type="entry name" value="DNA_brk_join_enz"/>
</dbReference>
<dbReference type="SUPFAM" id="SSF56349">
    <property type="entry name" value="DNA breaking-rejoining enzymes"/>
    <property type="match status" value="1"/>
</dbReference>
<reference evidence="4" key="1">
    <citation type="journal article" date="2019" name="Int. J. Syst. Evol. Microbiol.">
        <title>The Global Catalogue of Microorganisms (GCM) 10K type strain sequencing project: providing services to taxonomists for standard genome sequencing and annotation.</title>
        <authorList>
            <consortium name="The Broad Institute Genomics Platform"/>
            <consortium name="The Broad Institute Genome Sequencing Center for Infectious Disease"/>
            <person name="Wu L."/>
            <person name="Ma J."/>
        </authorList>
    </citation>
    <scope>NUCLEOTIDE SEQUENCE [LARGE SCALE GENOMIC DNA]</scope>
    <source>
        <strain evidence="4">CGMCC 1.15043</strain>
    </source>
</reference>
<dbReference type="InterPro" id="IPR002104">
    <property type="entry name" value="Integrase_catalytic"/>
</dbReference>
<evidence type="ECO:0000259" key="2">
    <source>
        <dbReference type="PROSITE" id="PS51898"/>
    </source>
</evidence>
<accession>A0ABQ1FET4</accession>
<name>A0ABQ1FET4_9BACL</name>
<protein>
    <recommendedName>
        <fullName evidence="2">Tyr recombinase domain-containing protein</fullName>
    </recommendedName>
</protein>
<proteinExistence type="predicted"/>
<dbReference type="Gene3D" id="1.10.443.10">
    <property type="entry name" value="Intergrase catalytic core"/>
    <property type="match status" value="1"/>
</dbReference>
<dbReference type="EMBL" id="BMHE01000052">
    <property type="protein sequence ID" value="GGA07428.1"/>
    <property type="molecule type" value="Genomic_DNA"/>
</dbReference>
<sequence length="82" mass="9225">MDVAQSIDSPKLETRIPKSLTLEDAVKMERVAAQRKIVERDYLITVIFLLLGLRVSELVSIDLIHIDEYEGTISIIGIGDKE</sequence>